<evidence type="ECO:0000313" key="2">
    <source>
        <dbReference type="EMBL" id="EAT88332.1"/>
    </source>
</evidence>
<sequence>MTSRTTLLHALFNMVSMLSLMAMDDTASLLWCRLTPRDLLSAASEKDHFFFKSDVDVDSPLLEDISSAGPIATPH</sequence>
<evidence type="ECO:0000256" key="1">
    <source>
        <dbReference type="SAM" id="SignalP"/>
    </source>
</evidence>
<name>Q0UUJ2_PHANO</name>
<dbReference type="HOGENOM" id="CLU_2671886_0_0_1"/>
<proteinExistence type="predicted"/>
<reference evidence="3" key="1">
    <citation type="journal article" date="2007" name="Plant Cell">
        <title>Dothideomycete-plant interactions illuminated by genome sequencing and EST analysis of the wheat pathogen Stagonospora nodorum.</title>
        <authorList>
            <person name="Hane J.K."/>
            <person name="Lowe R.G."/>
            <person name="Solomon P.S."/>
            <person name="Tan K.C."/>
            <person name="Schoch C.L."/>
            <person name="Spatafora J.W."/>
            <person name="Crous P.W."/>
            <person name="Kodira C."/>
            <person name="Birren B.W."/>
            <person name="Galagan J.E."/>
            <person name="Torriani S.F."/>
            <person name="McDonald B.A."/>
            <person name="Oliver R.P."/>
        </authorList>
    </citation>
    <scope>NUCLEOTIDE SEQUENCE [LARGE SCALE GENOMIC DNA]</scope>
    <source>
        <strain evidence="3">SN15 / ATCC MYA-4574 / FGSC 10173</strain>
    </source>
</reference>
<keyword evidence="1" id="KW-0732">Signal</keyword>
<dbReference type="EMBL" id="CH445330">
    <property type="protein sequence ID" value="EAT88332.1"/>
    <property type="molecule type" value="Genomic_DNA"/>
</dbReference>
<feature type="signal peptide" evidence="1">
    <location>
        <begin position="1"/>
        <end position="22"/>
    </location>
</feature>
<gene>
    <name evidence="2" type="ORF">SNOG_04572</name>
</gene>
<organism evidence="2 3">
    <name type="scientific">Phaeosphaeria nodorum (strain SN15 / ATCC MYA-4574 / FGSC 10173)</name>
    <name type="common">Glume blotch fungus</name>
    <name type="synonym">Parastagonospora nodorum</name>
    <dbReference type="NCBI Taxonomy" id="321614"/>
    <lineage>
        <taxon>Eukaryota</taxon>
        <taxon>Fungi</taxon>
        <taxon>Dikarya</taxon>
        <taxon>Ascomycota</taxon>
        <taxon>Pezizomycotina</taxon>
        <taxon>Dothideomycetes</taxon>
        <taxon>Pleosporomycetidae</taxon>
        <taxon>Pleosporales</taxon>
        <taxon>Pleosporineae</taxon>
        <taxon>Phaeosphaeriaceae</taxon>
        <taxon>Parastagonospora</taxon>
    </lineage>
</organism>
<feature type="chain" id="PRO_5004178176" description="Secreted protein" evidence="1">
    <location>
        <begin position="23"/>
        <end position="75"/>
    </location>
</feature>
<dbReference type="KEGG" id="pno:SNOG_04572"/>
<accession>Q0UUJ2</accession>
<evidence type="ECO:0000313" key="3">
    <source>
        <dbReference type="Proteomes" id="UP000001055"/>
    </source>
</evidence>
<dbReference type="Proteomes" id="UP000001055">
    <property type="component" value="Unassembled WGS sequence"/>
</dbReference>
<dbReference type="InParanoid" id="Q0UUJ2"/>
<dbReference type="RefSeq" id="XP_001794987.1">
    <property type="nucleotide sequence ID" value="XM_001794935.1"/>
</dbReference>
<dbReference type="AlphaFoldDB" id="Q0UUJ2"/>
<protein>
    <recommendedName>
        <fullName evidence="4">Secreted protein</fullName>
    </recommendedName>
</protein>
<dbReference type="GeneID" id="5971855"/>
<evidence type="ECO:0008006" key="4">
    <source>
        <dbReference type="Google" id="ProtNLM"/>
    </source>
</evidence>
<dbReference type="VEuPathDB" id="FungiDB:JI435_045720"/>